<dbReference type="InterPro" id="IPR016461">
    <property type="entry name" value="COMT-like"/>
</dbReference>
<feature type="domain" description="O-methyltransferase dimerisation" evidence="5">
    <location>
        <begin position="93"/>
        <end position="149"/>
    </location>
</feature>
<dbReference type="Gene3D" id="3.40.50.150">
    <property type="entry name" value="Vaccinia Virus protein VP39"/>
    <property type="match status" value="1"/>
</dbReference>
<protein>
    <submittedName>
        <fullName evidence="6">Uncharacterized protein</fullName>
    </submittedName>
</protein>
<feature type="domain" description="O-methyltransferase C-terminal" evidence="4">
    <location>
        <begin position="241"/>
        <end position="379"/>
    </location>
</feature>
<evidence type="ECO:0000256" key="3">
    <source>
        <dbReference type="ARBA" id="ARBA00022691"/>
    </source>
</evidence>
<accession>K5WA95</accession>
<dbReference type="InterPro" id="IPR012967">
    <property type="entry name" value="COMT_dimerisation"/>
</dbReference>
<keyword evidence="3" id="KW-0949">S-adenosyl-L-methionine</keyword>
<keyword evidence="7" id="KW-1185">Reference proteome</keyword>
<sequence length="465" mass="51407">MSSVEALAQVISNGVKDIQAQCTARGFSYPTPDVVCSPETDAIQNEFSSQAAPIIAAAYQLIATLSHPQPYLLGMGLWGYFPASLAYIDATFVPDILREAGDKGLHVNDIAAATKVHPGRLGRILRLLATRHVFEEVAPDVFRNTRLSSGMCLGKSVKEILENPLGRWDGSSGVAAIVSLNGHENMKTAASLTETLLDPVTGFSEEPTEAAFQRGHRTRLPCYEWLEEPENIITLSKFPNAMRGTTHYNSDKVVNEGFEWAKLPEGSLVVDVAGGIGNLTMVLASTHKHLRYVVQDRPAVIKAAHEHWAQKMPGYVEKGIVRLEPHDMFDPQYIRDASIFLLRYTTHNWSNKYATKFLTRLREAAQPETKLIIIDGISDYLCRDTSSIDNIPGAAKAAAPEPLLAYPDSTIGWGYLMDMNMLGMMNCQERTVGEFMTLLKASGWKIERICRFEAPLPQQIICTLL</sequence>
<dbReference type="GO" id="GO:0008171">
    <property type="term" value="F:O-methyltransferase activity"/>
    <property type="evidence" value="ECO:0007669"/>
    <property type="project" value="InterPro"/>
</dbReference>
<dbReference type="InterPro" id="IPR036390">
    <property type="entry name" value="WH_DNA-bd_sf"/>
</dbReference>
<dbReference type="EMBL" id="JH930472">
    <property type="protein sequence ID" value="EKM56145.1"/>
    <property type="molecule type" value="Genomic_DNA"/>
</dbReference>
<reference evidence="6 7" key="1">
    <citation type="journal article" date="2012" name="BMC Genomics">
        <title>Comparative genomics of the white-rot fungi, Phanerochaete carnosa and P. chrysosporium, to elucidate the genetic basis of the distinct wood types they colonize.</title>
        <authorList>
            <person name="Suzuki H."/>
            <person name="MacDonald J."/>
            <person name="Syed K."/>
            <person name="Salamov A."/>
            <person name="Hori C."/>
            <person name="Aerts A."/>
            <person name="Henrissat B."/>
            <person name="Wiebenga A."/>
            <person name="vanKuyk P.A."/>
            <person name="Barry K."/>
            <person name="Lindquist E."/>
            <person name="LaButti K."/>
            <person name="Lapidus A."/>
            <person name="Lucas S."/>
            <person name="Coutinho P."/>
            <person name="Gong Y."/>
            <person name="Samejima M."/>
            <person name="Mahadevan R."/>
            <person name="Abou-Zaid M."/>
            <person name="de Vries R.P."/>
            <person name="Igarashi K."/>
            <person name="Yadav J.S."/>
            <person name="Grigoriev I.V."/>
            <person name="Master E.R."/>
        </authorList>
    </citation>
    <scope>NUCLEOTIDE SEQUENCE [LARGE SCALE GENOMIC DNA]</scope>
    <source>
        <strain evidence="6 7">HHB-10118-sp</strain>
    </source>
</reference>
<dbReference type="Pfam" id="PF08100">
    <property type="entry name" value="Dimerisation"/>
    <property type="match status" value="1"/>
</dbReference>
<dbReference type="Gene3D" id="1.10.10.10">
    <property type="entry name" value="Winged helix-like DNA-binding domain superfamily/Winged helix DNA-binding domain"/>
    <property type="match status" value="1"/>
</dbReference>
<evidence type="ECO:0000259" key="5">
    <source>
        <dbReference type="Pfam" id="PF08100"/>
    </source>
</evidence>
<organism evidence="6 7">
    <name type="scientific">Phanerochaete carnosa (strain HHB-10118-sp)</name>
    <name type="common">White-rot fungus</name>
    <name type="synonym">Peniophora carnosa</name>
    <dbReference type="NCBI Taxonomy" id="650164"/>
    <lineage>
        <taxon>Eukaryota</taxon>
        <taxon>Fungi</taxon>
        <taxon>Dikarya</taxon>
        <taxon>Basidiomycota</taxon>
        <taxon>Agaricomycotina</taxon>
        <taxon>Agaricomycetes</taxon>
        <taxon>Polyporales</taxon>
        <taxon>Phanerochaetaceae</taxon>
        <taxon>Phanerochaete</taxon>
    </lineage>
</organism>
<keyword evidence="1" id="KW-0489">Methyltransferase</keyword>
<dbReference type="KEGG" id="pco:PHACADRAFT_257231"/>
<gene>
    <name evidence="6" type="ORF">PHACADRAFT_257231</name>
</gene>
<evidence type="ECO:0000256" key="2">
    <source>
        <dbReference type="ARBA" id="ARBA00022679"/>
    </source>
</evidence>
<evidence type="ECO:0000313" key="6">
    <source>
        <dbReference type="EMBL" id="EKM56145.1"/>
    </source>
</evidence>
<evidence type="ECO:0000259" key="4">
    <source>
        <dbReference type="Pfam" id="PF00891"/>
    </source>
</evidence>
<dbReference type="RefSeq" id="XP_007396442.1">
    <property type="nucleotide sequence ID" value="XM_007396380.1"/>
</dbReference>
<evidence type="ECO:0000256" key="1">
    <source>
        <dbReference type="ARBA" id="ARBA00022603"/>
    </source>
</evidence>
<dbReference type="InterPro" id="IPR036388">
    <property type="entry name" value="WH-like_DNA-bd_sf"/>
</dbReference>
<dbReference type="InParanoid" id="K5WA95"/>
<dbReference type="HOGENOM" id="CLU_005533_0_3_1"/>
<dbReference type="Proteomes" id="UP000008370">
    <property type="component" value="Unassembled WGS sequence"/>
</dbReference>
<dbReference type="GO" id="GO:0046983">
    <property type="term" value="F:protein dimerization activity"/>
    <property type="evidence" value="ECO:0007669"/>
    <property type="project" value="InterPro"/>
</dbReference>
<dbReference type="InterPro" id="IPR029063">
    <property type="entry name" value="SAM-dependent_MTases_sf"/>
</dbReference>
<dbReference type="InterPro" id="IPR001077">
    <property type="entry name" value="COMT_C"/>
</dbReference>
<dbReference type="PROSITE" id="PS51683">
    <property type="entry name" value="SAM_OMT_II"/>
    <property type="match status" value="1"/>
</dbReference>
<dbReference type="SUPFAM" id="SSF46785">
    <property type="entry name" value="Winged helix' DNA-binding domain"/>
    <property type="match status" value="1"/>
</dbReference>
<dbReference type="Pfam" id="PF00891">
    <property type="entry name" value="Methyltransf_2"/>
    <property type="match status" value="1"/>
</dbReference>
<dbReference type="PANTHER" id="PTHR43712">
    <property type="entry name" value="PUTATIVE (AFU_ORTHOLOGUE AFUA_4G14580)-RELATED"/>
    <property type="match status" value="1"/>
</dbReference>
<dbReference type="GeneID" id="18916794"/>
<name>K5WA95_PHACS</name>
<dbReference type="OrthoDB" id="2410195at2759"/>
<dbReference type="GO" id="GO:0032259">
    <property type="term" value="P:methylation"/>
    <property type="evidence" value="ECO:0007669"/>
    <property type="project" value="UniProtKB-KW"/>
</dbReference>
<dbReference type="AlphaFoldDB" id="K5WA95"/>
<evidence type="ECO:0000313" key="7">
    <source>
        <dbReference type="Proteomes" id="UP000008370"/>
    </source>
</evidence>
<proteinExistence type="predicted"/>
<dbReference type="PANTHER" id="PTHR43712:SF2">
    <property type="entry name" value="O-METHYLTRANSFERASE CICE"/>
    <property type="match status" value="1"/>
</dbReference>
<keyword evidence="2" id="KW-0808">Transferase</keyword>
<dbReference type="SUPFAM" id="SSF53335">
    <property type="entry name" value="S-adenosyl-L-methionine-dependent methyltransferases"/>
    <property type="match status" value="1"/>
</dbReference>